<evidence type="ECO:0000313" key="2">
    <source>
        <dbReference type="EMBL" id="AWM14669.1"/>
    </source>
</evidence>
<gene>
    <name evidence="2" type="ORF">DI487_12920</name>
</gene>
<dbReference type="Pfam" id="PF05368">
    <property type="entry name" value="NmrA"/>
    <property type="match status" value="1"/>
</dbReference>
<dbReference type="PANTHER" id="PTHR47129">
    <property type="entry name" value="QUINONE OXIDOREDUCTASE 2"/>
    <property type="match status" value="1"/>
</dbReference>
<dbReference type="Proteomes" id="UP000245429">
    <property type="component" value="Chromosome"/>
</dbReference>
<dbReference type="Gene3D" id="3.40.50.720">
    <property type="entry name" value="NAD(P)-binding Rossmann-like Domain"/>
    <property type="match status" value="1"/>
</dbReference>
<evidence type="ECO:0000259" key="1">
    <source>
        <dbReference type="Pfam" id="PF05368"/>
    </source>
</evidence>
<dbReference type="Gene3D" id="3.90.25.10">
    <property type="entry name" value="UDP-galactose 4-epimerase, domain 1"/>
    <property type="match status" value="1"/>
</dbReference>
<reference evidence="2 3" key="1">
    <citation type="submission" date="2018-05" db="EMBL/GenBank/DDBJ databases">
        <title>Flavobacterium sp. MEBiC07310.</title>
        <authorList>
            <person name="Baek K."/>
        </authorList>
    </citation>
    <scope>NUCLEOTIDE SEQUENCE [LARGE SCALE GENOMIC DNA]</scope>
    <source>
        <strain evidence="2 3">MEBiC07310</strain>
    </source>
</reference>
<dbReference type="CDD" id="cd05269">
    <property type="entry name" value="TMR_SDR_a"/>
    <property type="match status" value="1"/>
</dbReference>
<feature type="domain" description="NmrA-like" evidence="1">
    <location>
        <begin position="2"/>
        <end position="251"/>
    </location>
</feature>
<dbReference type="KEGG" id="fse:DI487_12920"/>
<sequence>MILVTGATGNLGKAVVTQLLKKTAASNIAILARDAHKTIDLKKVGVEIRISDFDNPSSLLKALKGIDQVLLISGTDPINRFLQHKNVVDAALKNGIKRIAYTSIAMNDFSTSANQFLMQSHFQTEDYIQASQVNYTFYRNNLYADTILMFAGENPFETGISLPTGHGKVGFALRREIGEAIANDLVICESGNRIYQMTGSQSYSYSDIAFELSKISGSDVFYNDLKANEYKEILKKYEIPEEYIQMYSAFTEDIISNQHDIVSSDLEKLLGRKPIQFSDALKELYNLK</sequence>
<evidence type="ECO:0000313" key="3">
    <source>
        <dbReference type="Proteomes" id="UP000245429"/>
    </source>
</evidence>
<accession>A0A2U8QX83</accession>
<dbReference type="AlphaFoldDB" id="A0A2U8QX83"/>
<dbReference type="InterPro" id="IPR008030">
    <property type="entry name" value="NmrA-like"/>
</dbReference>
<proteinExistence type="predicted"/>
<dbReference type="OrthoDB" id="9780595at2"/>
<dbReference type="PANTHER" id="PTHR47129:SF1">
    <property type="entry name" value="NMRA-LIKE DOMAIN-CONTAINING PROTEIN"/>
    <property type="match status" value="1"/>
</dbReference>
<dbReference type="SUPFAM" id="SSF51735">
    <property type="entry name" value="NAD(P)-binding Rossmann-fold domains"/>
    <property type="match status" value="1"/>
</dbReference>
<organism evidence="2 3">
    <name type="scientific">Flavobacterium sediminis</name>
    <dbReference type="NCBI Taxonomy" id="2201181"/>
    <lineage>
        <taxon>Bacteria</taxon>
        <taxon>Pseudomonadati</taxon>
        <taxon>Bacteroidota</taxon>
        <taxon>Flavobacteriia</taxon>
        <taxon>Flavobacteriales</taxon>
        <taxon>Flavobacteriaceae</taxon>
        <taxon>Flavobacterium</taxon>
    </lineage>
</organism>
<dbReference type="InterPro" id="IPR036291">
    <property type="entry name" value="NAD(P)-bd_dom_sf"/>
</dbReference>
<keyword evidence="3" id="KW-1185">Reference proteome</keyword>
<protein>
    <submittedName>
        <fullName evidence="2">NAD(P)-dependent oxidoreductase</fullName>
    </submittedName>
</protein>
<dbReference type="InterPro" id="IPR052718">
    <property type="entry name" value="NmrA-type_oxidoreductase"/>
</dbReference>
<dbReference type="RefSeq" id="WP_109570010.1">
    <property type="nucleotide sequence ID" value="NZ_CP029463.1"/>
</dbReference>
<name>A0A2U8QX83_9FLAO</name>
<dbReference type="EMBL" id="CP029463">
    <property type="protein sequence ID" value="AWM14669.1"/>
    <property type="molecule type" value="Genomic_DNA"/>
</dbReference>